<evidence type="ECO:0000313" key="1">
    <source>
        <dbReference type="EMBL" id="PON47114.1"/>
    </source>
</evidence>
<dbReference type="Proteomes" id="UP000237000">
    <property type="component" value="Unassembled WGS sequence"/>
</dbReference>
<dbReference type="AlphaFoldDB" id="A0A2P5BEA2"/>
<name>A0A2P5BEA2_TREOI</name>
<dbReference type="InParanoid" id="A0A2P5BEA2"/>
<reference evidence="2" key="1">
    <citation type="submission" date="2016-06" db="EMBL/GenBank/DDBJ databases">
        <title>Parallel loss of symbiosis genes in relatives of nitrogen-fixing non-legume Parasponia.</title>
        <authorList>
            <person name="Van Velzen R."/>
            <person name="Holmer R."/>
            <person name="Bu F."/>
            <person name="Rutten L."/>
            <person name="Van Zeijl A."/>
            <person name="Liu W."/>
            <person name="Santuari L."/>
            <person name="Cao Q."/>
            <person name="Sharma T."/>
            <person name="Shen D."/>
            <person name="Roswanjaya Y."/>
            <person name="Wardhani T."/>
            <person name="Kalhor M.S."/>
            <person name="Jansen J."/>
            <person name="Van den Hoogen J."/>
            <person name="Gungor B."/>
            <person name="Hartog M."/>
            <person name="Hontelez J."/>
            <person name="Verver J."/>
            <person name="Yang W.-C."/>
            <person name="Schijlen E."/>
            <person name="Repin R."/>
            <person name="Schilthuizen M."/>
            <person name="Schranz E."/>
            <person name="Heidstra R."/>
            <person name="Miyata K."/>
            <person name="Fedorova E."/>
            <person name="Kohlen W."/>
            <person name="Bisseling T."/>
            <person name="Smit S."/>
            <person name="Geurts R."/>
        </authorList>
    </citation>
    <scope>NUCLEOTIDE SEQUENCE [LARGE SCALE GENOMIC DNA]</scope>
    <source>
        <strain evidence="2">cv. RG33-2</strain>
    </source>
</reference>
<comment type="caution">
    <text evidence="1">The sequence shown here is derived from an EMBL/GenBank/DDBJ whole genome shotgun (WGS) entry which is preliminary data.</text>
</comment>
<sequence length="59" mass="6844">VLALRHHFLAPRYQNEHIVVSGWHCGTSHMQNLVMQCQLSSWLPLFEVFWYCSSCPAAL</sequence>
<feature type="non-terminal residue" evidence="1">
    <location>
        <position position="1"/>
    </location>
</feature>
<protein>
    <submittedName>
        <fullName evidence="1">Uncharacterized protein</fullName>
    </submittedName>
</protein>
<dbReference type="EMBL" id="JXTC01000541">
    <property type="protein sequence ID" value="PON47114.1"/>
    <property type="molecule type" value="Genomic_DNA"/>
</dbReference>
<proteinExistence type="predicted"/>
<organism evidence="1 2">
    <name type="scientific">Trema orientale</name>
    <name type="common">Charcoal tree</name>
    <name type="synonym">Celtis orientalis</name>
    <dbReference type="NCBI Taxonomy" id="63057"/>
    <lineage>
        <taxon>Eukaryota</taxon>
        <taxon>Viridiplantae</taxon>
        <taxon>Streptophyta</taxon>
        <taxon>Embryophyta</taxon>
        <taxon>Tracheophyta</taxon>
        <taxon>Spermatophyta</taxon>
        <taxon>Magnoliopsida</taxon>
        <taxon>eudicotyledons</taxon>
        <taxon>Gunneridae</taxon>
        <taxon>Pentapetalae</taxon>
        <taxon>rosids</taxon>
        <taxon>fabids</taxon>
        <taxon>Rosales</taxon>
        <taxon>Cannabaceae</taxon>
        <taxon>Trema</taxon>
    </lineage>
</organism>
<accession>A0A2P5BEA2</accession>
<evidence type="ECO:0000313" key="2">
    <source>
        <dbReference type="Proteomes" id="UP000237000"/>
    </source>
</evidence>
<keyword evidence="2" id="KW-1185">Reference proteome</keyword>
<gene>
    <name evidence="1" type="ORF">TorRG33x02_324220</name>
</gene>